<comment type="caution">
    <text evidence="4">The sequence shown here is derived from an EMBL/GenBank/DDBJ whole genome shotgun (WGS) entry which is preliminary data.</text>
</comment>
<feature type="domain" description="Protein kinase" evidence="3">
    <location>
        <begin position="67"/>
        <end position="343"/>
    </location>
</feature>
<dbReference type="EMBL" id="PQFF01000063">
    <property type="protein sequence ID" value="RHZ85402.1"/>
    <property type="molecule type" value="Genomic_DNA"/>
</dbReference>
<dbReference type="InterPro" id="IPR001245">
    <property type="entry name" value="Ser-Thr/Tyr_kinase_cat_dom"/>
</dbReference>
<keyword evidence="1" id="KW-0547">Nucleotide-binding</keyword>
<protein>
    <recommendedName>
        <fullName evidence="3">Protein kinase domain-containing protein</fullName>
    </recommendedName>
</protein>
<organism evidence="4 5">
    <name type="scientific">Diversispora epigaea</name>
    <dbReference type="NCBI Taxonomy" id="1348612"/>
    <lineage>
        <taxon>Eukaryota</taxon>
        <taxon>Fungi</taxon>
        <taxon>Fungi incertae sedis</taxon>
        <taxon>Mucoromycota</taxon>
        <taxon>Glomeromycotina</taxon>
        <taxon>Glomeromycetes</taxon>
        <taxon>Diversisporales</taxon>
        <taxon>Diversisporaceae</taxon>
        <taxon>Diversispora</taxon>
    </lineage>
</organism>
<keyword evidence="2" id="KW-0067">ATP-binding</keyword>
<dbReference type="InterPro" id="IPR051681">
    <property type="entry name" value="Ser/Thr_Kinases-Pseudokinases"/>
</dbReference>
<dbReference type="Proteomes" id="UP000266861">
    <property type="component" value="Unassembled WGS sequence"/>
</dbReference>
<sequence length="503" mass="58842">MSSDEKCPECNQEYDRYWCKPCNSKRFQNDFNKWASGNDKIDKFIQYAQLNANNDFQVIEWIPYDRFKDVKQIGKGGFGTIHYARWIDGPINEWDIENQQWKRYFENLEVALKKFDNFVNFNDVLNEMEIHLKTRVQYTSIQFYGITQDPETNSYMMVLAYAADGNLREYLKINFNNINWKQKLQNLLLLSERLMDIHELDIIHQDFHPGNILAFDFKDYLEISDFGLSKLIGANLNNPEKMNIFGVLPYIAPEVLSGDEEYTKAADVYSFGIIAFEIVTGFPPYPDIPHDKDLAIKICNGLRPKIPFHTPKLITRMIMRCWDARVTHRPTFRELFDELDEYYYDYFFHLNEGINNDSEIVIQIKKAEEFSANQELTIATTTTLKTPLNYQTHPQAIYTSRLLNYSNLPKPKNEKNFERELEELTKSMSNLCPRNNNKGNMNLSQALKYNFNDSGCTLKVATQTGCPLFESNHFQQMMDAYNSCRRDTCESNSNISSADSNNK</sequence>
<dbReference type="AlphaFoldDB" id="A0A397JE43"/>
<dbReference type="InterPro" id="IPR011009">
    <property type="entry name" value="Kinase-like_dom_sf"/>
</dbReference>
<dbReference type="Gene3D" id="1.10.510.10">
    <property type="entry name" value="Transferase(Phosphotransferase) domain 1"/>
    <property type="match status" value="1"/>
</dbReference>
<dbReference type="GO" id="GO:0005524">
    <property type="term" value="F:ATP binding"/>
    <property type="evidence" value="ECO:0007669"/>
    <property type="project" value="UniProtKB-KW"/>
</dbReference>
<evidence type="ECO:0000313" key="5">
    <source>
        <dbReference type="Proteomes" id="UP000266861"/>
    </source>
</evidence>
<dbReference type="PANTHER" id="PTHR44329">
    <property type="entry name" value="SERINE/THREONINE-PROTEIN KINASE TNNI3K-RELATED"/>
    <property type="match status" value="1"/>
</dbReference>
<dbReference type="SUPFAM" id="SSF56112">
    <property type="entry name" value="Protein kinase-like (PK-like)"/>
    <property type="match status" value="1"/>
</dbReference>
<keyword evidence="5" id="KW-1185">Reference proteome</keyword>
<reference evidence="4 5" key="1">
    <citation type="submission" date="2018-08" db="EMBL/GenBank/DDBJ databases">
        <title>Genome and evolution of the arbuscular mycorrhizal fungus Diversispora epigaea (formerly Glomus versiforme) and its bacterial endosymbionts.</title>
        <authorList>
            <person name="Sun X."/>
            <person name="Fei Z."/>
            <person name="Harrison M."/>
        </authorList>
    </citation>
    <scope>NUCLEOTIDE SEQUENCE [LARGE SCALE GENOMIC DNA]</scope>
    <source>
        <strain evidence="4 5">IT104</strain>
    </source>
</reference>
<dbReference type="PROSITE" id="PS50011">
    <property type="entry name" value="PROTEIN_KINASE_DOM"/>
    <property type="match status" value="1"/>
</dbReference>
<evidence type="ECO:0000256" key="2">
    <source>
        <dbReference type="ARBA" id="ARBA00022840"/>
    </source>
</evidence>
<dbReference type="Pfam" id="PF07714">
    <property type="entry name" value="PK_Tyr_Ser-Thr"/>
    <property type="match status" value="1"/>
</dbReference>
<evidence type="ECO:0000259" key="3">
    <source>
        <dbReference type="PROSITE" id="PS50011"/>
    </source>
</evidence>
<evidence type="ECO:0000313" key="4">
    <source>
        <dbReference type="EMBL" id="RHZ85402.1"/>
    </source>
</evidence>
<gene>
    <name evidence="4" type="ORF">Glove_66g110</name>
</gene>
<name>A0A397JE43_9GLOM</name>
<dbReference type="PANTHER" id="PTHR44329:SF298">
    <property type="entry name" value="MIXED LINEAGE KINASE DOMAIN-LIKE PROTEIN"/>
    <property type="match status" value="1"/>
</dbReference>
<evidence type="ECO:0000256" key="1">
    <source>
        <dbReference type="ARBA" id="ARBA00022741"/>
    </source>
</evidence>
<dbReference type="STRING" id="1348612.A0A397JE43"/>
<accession>A0A397JE43</accession>
<dbReference type="GO" id="GO:0004674">
    <property type="term" value="F:protein serine/threonine kinase activity"/>
    <property type="evidence" value="ECO:0007669"/>
    <property type="project" value="TreeGrafter"/>
</dbReference>
<proteinExistence type="predicted"/>
<dbReference type="InterPro" id="IPR000719">
    <property type="entry name" value="Prot_kinase_dom"/>
</dbReference>